<keyword evidence="3" id="KW-1185">Reference proteome</keyword>
<accession>A0A176VM48</accession>
<evidence type="ECO:0000256" key="1">
    <source>
        <dbReference type="SAM" id="MobiDB-lite"/>
    </source>
</evidence>
<feature type="region of interest" description="Disordered" evidence="1">
    <location>
        <begin position="240"/>
        <end position="283"/>
    </location>
</feature>
<proteinExistence type="predicted"/>
<comment type="caution">
    <text evidence="2">The sequence shown here is derived from an EMBL/GenBank/DDBJ whole genome shotgun (WGS) entry which is preliminary data.</text>
</comment>
<reference evidence="2" key="1">
    <citation type="submission" date="2016-03" db="EMBL/GenBank/DDBJ databases">
        <title>Mechanisms controlling the formation of the plant cell surface in tip-growing cells are functionally conserved among land plants.</title>
        <authorList>
            <person name="Honkanen S."/>
            <person name="Jones V.A."/>
            <person name="Morieri G."/>
            <person name="Champion C."/>
            <person name="Hetherington A.J."/>
            <person name="Kelly S."/>
            <person name="Saint-Marcoux D."/>
            <person name="Proust H."/>
            <person name="Prescott H."/>
            <person name="Dolan L."/>
        </authorList>
    </citation>
    <scope>NUCLEOTIDE SEQUENCE [LARGE SCALE GENOMIC DNA]</scope>
    <source>
        <tissue evidence="2">Whole gametophyte</tissue>
    </source>
</reference>
<feature type="region of interest" description="Disordered" evidence="1">
    <location>
        <begin position="145"/>
        <end position="184"/>
    </location>
</feature>
<name>A0A176VM48_MARPO</name>
<feature type="compositionally biased region" description="Polar residues" evidence="1">
    <location>
        <begin position="274"/>
        <end position="283"/>
    </location>
</feature>
<gene>
    <name evidence="2" type="ORF">AXG93_242s1330</name>
</gene>
<dbReference type="AlphaFoldDB" id="A0A176VM48"/>
<feature type="compositionally biased region" description="Basic and acidic residues" evidence="1">
    <location>
        <begin position="146"/>
        <end position="178"/>
    </location>
</feature>
<evidence type="ECO:0000313" key="2">
    <source>
        <dbReference type="EMBL" id="OAE21950.1"/>
    </source>
</evidence>
<feature type="compositionally biased region" description="Basic residues" evidence="1">
    <location>
        <begin position="249"/>
        <end position="263"/>
    </location>
</feature>
<protein>
    <submittedName>
        <fullName evidence="2">Uncharacterized protein</fullName>
    </submittedName>
</protein>
<feature type="compositionally biased region" description="Basic residues" evidence="1">
    <location>
        <begin position="31"/>
        <end position="40"/>
    </location>
</feature>
<dbReference type="EMBL" id="LVLJ01003307">
    <property type="protein sequence ID" value="OAE21950.1"/>
    <property type="molecule type" value="Genomic_DNA"/>
</dbReference>
<organism evidence="2 3">
    <name type="scientific">Marchantia polymorpha subsp. ruderalis</name>
    <dbReference type="NCBI Taxonomy" id="1480154"/>
    <lineage>
        <taxon>Eukaryota</taxon>
        <taxon>Viridiplantae</taxon>
        <taxon>Streptophyta</taxon>
        <taxon>Embryophyta</taxon>
        <taxon>Marchantiophyta</taxon>
        <taxon>Marchantiopsida</taxon>
        <taxon>Marchantiidae</taxon>
        <taxon>Marchantiales</taxon>
        <taxon>Marchantiaceae</taxon>
        <taxon>Marchantia</taxon>
    </lineage>
</organism>
<sequence length="283" mass="30489">MSRGGGGSLAADGKGSALIEPWGCSLTGRRSSARRTHHVPRPNSSTFMLSPDKGLSGRAATVRSTLRSRPSGRSPCRALAWRAQCPAEPISRVNHVIRGLASSPGLGRTAKAGTGDLSSASLKVERTGYHGVPWRGQFGRVNLNRGVEERTSERKGEDIGTAQHRADSPKRPDGDSEQRNASTYAPSLIPCERCAKFRPWPIRDSCSGEPAPWALGPGWRCKRSGVEGLKGAASALPWQGGAVAIPNHPPKREKKVTARHRHRERDPRLHPAPSYSQGIRCTV</sequence>
<evidence type="ECO:0000313" key="3">
    <source>
        <dbReference type="Proteomes" id="UP000077202"/>
    </source>
</evidence>
<dbReference type="Proteomes" id="UP000077202">
    <property type="component" value="Unassembled WGS sequence"/>
</dbReference>
<feature type="region of interest" description="Disordered" evidence="1">
    <location>
        <begin position="29"/>
        <end position="56"/>
    </location>
</feature>